<evidence type="ECO:0000313" key="2">
    <source>
        <dbReference type="EMBL" id="MEB3039393.1"/>
    </source>
</evidence>
<reference evidence="2 3" key="1">
    <citation type="submission" date="2023-12" db="EMBL/GenBank/DDBJ databases">
        <title>Genomic sequences of Capnocytophaga and Parvimonas strains.</title>
        <authorList>
            <person name="Watt R.M."/>
            <person name="Wang M."/>
            <person name="Yang T."/>
            <person name="Tong W.M."/>
        </authorList>
    </citation>
    <scope>NUCLEOTIDE SEQUENCE [LARGE SCALE GENOMIC DNA]</scope>
    <source>
        <strain evidence="2 3">CCUG 13156</strain>
    </source>
</reference>
<evidence type="ECO:0000313" key="3">
    <source>
        <dbReference type="Proteomes" id="UP001324270"/>
    </source>
</evidence>
<comment type="caution">
    <text evidence="2">The sequence shown here is derived from an EMBL/GenBank/DDBJ whole genome shotgun (WGS) entry which is preliminary data.</text>
</comment>
<protein>
    <submittedName>
        <fullName evidence="2">Toxin</fullName>
    </submittedName>
</protein>
<feature type="region of interest" description="Disordered" evidence="1">
    <location>
        <begin position="114"/>
        <end position="145"/>
    </location>
</feature>
<evidence type="ECO:0000256" key="1">
    <source>
        <dbReference type="SAM" id="MobiDB-lite"/>
    </source>
</evidence>
<dbReference type="EMBL" id="JAYKBV010000002">
    <property type="protein sequence ID" value="MEB3039393.1"/>
    <property type="molecule type" value="Genomic_DNA"/>
</dbReference>
<feature type="compositionally biased region" description="Basic and acidic residues" evidence="1">
    <location>
        <begin position="114"/>
        <end position="137"/>
    </location>
</feature>
<keyword evidence="3" id="KW-1185">Reference proteome</keyword>
<gene>
    <name evidence="2" type="ORF">VJJ49_01625</name>
</gene>
<dbReference type="Proteomes" id="UP001324270">
    <property type="component" value="Unassembled WGS sequence"/>
</dbReference>
<organism evidence="2 3">
    <name type="scientific">Capnocytophaga gingivalis</name>
    <dbReference type="NCBI Taxonomy" id="1017"/>
    <lineage>
        <taxon>Bacteria</taxon>
        <taxon>Pseudomonadati</taxon>
        <taxon>Bacteroidota</taxon>
        <taxon>Flavobacteriia</taxon>
        <taxon>Flavobacteriales</taxon>
        <taxon>Flavobacteriaceae</taxon>
        <taxon>Capnocytophaga</taxon>
    </lineage>
</organism>
<accession>A0ABU5Y639</accession>
<dbReference type="RefSeq" id="WP_297976429.1">
    <property type="nucleotide sequence ID" value="NZ_JAYKBV010000002.1"/>
</dbReference>
<sequence>MNYKHQHSPTFEKELKALSKKYKSLKGDIEKLKKEIEENPLLGTSLGGGYRKIRLNITSKNQGKSGGARVITHEEIIININEDDTKSILYVSIYDKSEIESKKTDPFKDFVKEFRDKEQNKEQKQAEKGKKSASKKEQSKKKPKK</sequence>
<proteinExistence type="predicted"/>
<name>A0ABU5Y639_9FLAO</name>